<dbReference type="EMBL" id="JACCFL010000001">
    <property type="protein sequence ID" value="NYJ22272.1"/>
    <property type="molecule type" value="Genomic_DNA"/>
</dbReference>
<dbReference type="InterPro" id="IPR036291">
    <property type="entry name" value="NAD(P)-bd_dom_sf"/>
</dbReference>
<evidence type="ECO:0000259" key="2">
    <source>
        <dbReference type="SMART" id="SM00829"/>
    </source>
</evidence>
<evidence type="ECO:0000256" key="1">
    <source>
        <dbReference type="ARBA" id="ARBA00022857"/>
    </source>
</evidence>
<dbReference type="RefSeq" id="WP_179604339.1">
    <property type="nucleotide sequence ID" value="NZ_BAABEH010000001.1"/>
</dbReference>
<dbReference type="SUPFAM" id="SSF50129">
    <property type="entry name" value="GroES-like"/>
    <property type="match status" value="1"/>
</dbReference>
<dbReference type="InterPro" id="IPR013149">
    <property type="entry name" value="ADH-like_C"/>
</dbReference>
<dbReference type="PANTHER" id="PTHR44154">
    <property type="entry name" value="QUINONE OXIDOREDUCTASE"/>
    <property type="match status" value="1"/>
</dbReference>
<dbReference type="InterPro" id="IPR051603">
    <property type="entry name" value="Zinc-ADH_QOR/CCCR"/>
</dbReference>
<keyword evidence="3" id="KW-0560">Oxidoreductase</keyword>
<organism evidence="3 4">
    <name type="scientific">Leifsonia shinshuensis</name>
    <dbReference type="NCBI Taxonomy" id="150026"/>
    <lineage>
        <taxon>Bacteria</taxon>
        <taxon>Bacillati</taxon>
        <taxon>Actinomycetota</taxon>
        <taxon>Actinomycetes</taxon>
        <taxon>Micrococcales</taxon>
        <taxon>Microbacteriaceae</taxon>
        <taxon>Leifsonia</taxon>
    </lineage>
</organism>
<evidence type="ECO:0000313" key="3">
    <source>
        <dbReference type="EMBL" id="NYJ22272.1"/>
    </source>
</evidence>
<dbReference type="PANTHER" id="PTHR44154:SF1">
    <property type="entry name" value="QUINONE OXIDOREDUCTASE"/>
    <property type="match status" value="1"/>
</dbReference>
<dbReference type="EC" id="1.6.5.5" evidence="3"/>
<dbReference type="Gene3D" id="3.40.50.720">
    <property type="entry name" value="NAD(P)-binding Rossmann-like Domain"/>
    <property type="match status" value="1"/>
</dbReference>
<comment type="caution">
    <text evidence="3">The sequence shown here is derived from an EMBL/GenBank/DDBJ whole genome shotgun (WGS) entry which is preliminary data.</text>
</comment>
<gene>
    <name evidence="3" type="ORF">HNR13_000559</name>
</gene>
<accession>A0A853CP99</accession>
<name>A0A853CP99_9MICO</name>
<dbReference type="SMART" id="SM00829">
    <property type="entry name" value="PKS_ER"/>
    <property type="match status" value="1"/>
</dbReference>
<dbReference type="InterPro" id="IPR020843">
    <property type="entry name" value="ER"/>
</dbReference>
<dbReference type="SUPFAM" id="SSF51735">
    <property type="entry name" value="NAD(P)-binding Rossmann-fold domains"/>
    <property type="match status" value="1"/>
</dbReference>
<dbReference type="InterPro" id="IPR013154">
    <property type="entry name" value="ADH-like_N"/>
</dbReference>
<dbReference type="GO" id="GO:0003960">
    <property type="term" value="F:quinone reductase (NADPH) activity"/>
    <property type="evidence" value="ECO:0007669"/>
    <property type="project" value="UniProtKB-EC"/>
</dbReference>
<dbReference type="InterPro" id="IPR011032">
    <property type="entry name" value="GroES-like_sf"/>
</dbReference>
<dbReference type="AlphaFoldDB" id="A0A853CP99"/>
<reference evidence="3 4" key="1">
    <citation type="submission" date="2020-07" db="EMBL/GenBank/DDBJ databases">
        <title>Sequencing the genomes of 1000 actinobacteria strains.</title>
        <authorList>
            <person name="Klenk H.-P."/>
        </authorList>
    </citation>
    <scope>NUCLEOTIDE SEQUENCE [LARGE SCALE GENOMIC DNA]</scope>
    <source>
        <strain evidence="3 4">DSM 15165</strain>
    </source>
</reference>
<protein>
    <submittedName>
        <fullName evidence="3">NADPH2:quinone reductase</fullName>
        <ecNumber evidence="3">1.6.5.5</ecNumber>
    </submittedName>
</protein>
<sequence>MKAVVIDRYGDPAGMTVVEREEPGLEAAQVLVRTEAIGVGGVDAVIRRGTVGLGFPQGMVPGSEVAGTVVAVGADADPALVGRRVWAFTGTSGGYAEYAAAYEEDVSPLPDGLSAVDAVTVGSAATVAHCALAHAHLTAGESLLVRGGAGSIGIAAIELAARAGASVIAATASSAERAHRLRGLGATHTLDRSGRGDDIAAAGFDVIVDIVGGPDVPSFLELLRPNGRYILVGAVAGYPPPDFGMVLLRSFRQSRSVATFSLDSIPKPERNRVREELFGQAARGEISAVVHGVLPLGEAAEAHRSMDAGGVFGRYVLVPG</sequence>
<feature type="domain" description="Enoyl reductase (ER)" evidence="2">
    <location>
        <begin position="10"/>
        <end position="317"/>
    </location>
</feature>
<dbReference type="Gene3D" id="3.90.180.10">
    <property type="entry name" value="Medium-chain alcohol dehydrogenases, catalytic domain"/>
    <property type="match status" value="1"/>
</dbReference>
<proteinExistence type="predicted"/>
<dbReference type="Pfam" id="PF00107">
    <property type="entry name" value="ADH_zinc_N"/>
    <property type="match status" value="1"/>
</dbReference>
<dbReference type="Pfam" id="PF08240">
    <property type="entry name" value="ADH_N"/>
    <property type="match status" value="1"/>
</dbReference>
<keyword evidence="1" id="KW-0521">NADP</keyword>
<evidence type="ECO:0000313" key="4">
    <source>
        <dbReference type="Proteomes" id="UP000578352"/>
    </source>
</evidence>
<dbReference type="Proteomes" id="UP000578352">
    <property type="component" value="Unassembled WGS sequence"/>
</dbReference>